<proteinExistence type="predicted"/>
<gene>
    <name evidence="1" type="ORF">PU560_05340</name>
</gene>
<evidence type="ECO:0000313" key="1">
    <source>
        <dbReference type="EMBL" id="MDD9205893.1"/>
    </source>
</evidence>
<comment type="caution">
    <text evidence="1">The sequence shown here is derived from an EMBL/GenBank/DDBJ whole genome shotgun (WGS) entry which is preliminary data.</text>
</comment>
<accession>A0ABT5TV02</accession>
<sequence length="139" mass="14748">MNSRTTVCTRPGPCRVYLPGHLMHPIHARRLHATPWGWRDGTLRAVDGANAAVVDYLHGGSAELWHHLDLSVVVLPGTPVRLHERLHALQVGDVVLNVLLLSGLGAVPTPEGAASRGRGPVIAVDLQTGHGLSAPPTGR</sequence>
<protein>
    <submittedName>
        <fullName evidence="1">Uncharacterized protein</fullName>
    </submittedName>
</protein>
<dbReference type="Proteomes" id="UP001165561">
    <property type="component" value="Unassembled WGS sequence"/>
</dbReference>
<dbReference type="EMBL" id="JARACI010000704">
    <property type="protein sequence ID" value="MDD9205893.1"/>
    <property type="molecule type" value="Genomic_DNA"/>
</dbReference>
<reference evidence="1" key="1">
    <citation type="submission" date="2023-02" db="EMBL/GenBank/DDBJ databases">
        <title>Georgenia sp.10Sc9-8, isolated from a soil sample collected from the Taklamakan desert.</title>
        <authorList>
            <person name="Liu S."/>
        </authorList>
    </citation>
    <scope>NUCLEOTIDE SEQUENCE</scope>
    <source>
        <strain evidence="1">10Sc9-8</strain>
    </source>
</reference>
<organism evidence="1 2">
    <name type="scientific">Georgenia halotolerans</name>
    <dbReference type="NCBI Taxonomy" id="3028317"/>
    <lineage>
        <taxon>Bacteria</taxon>
        <taxon>Bacillati</taxon>
        <taxon>Actinomycetota</taxon>
        <taxon>Actinomycetes</taxon>
        <taxon>Micrococcales</taxon>
        <taxon>Bogoriellaceae</taxon>
        <taxon>Georgenia</taxon>
    </lineage>
</organism>
<keyword evidence="2" id="KW-1185">Reference proteome</keyword>
<evidence type="ECO:0000313" key="2">
    <source>
        <dbReference type="Proteomes" id="UP001165561"/>
    </source>
</evidence>
<name>A0ABT5TV02_9MICO</name>